<dbReference type="InterPro" id="IPR001128">
    <property type="entry name" value="Cyt_P450"/>
</dbReference>
<dbReference type="Proteomes" id="UP001216579">
    <property type="component" value="Unassembled WGS sequence"/>
</dbReference>
<dbReference type="SUPFAM" id="SSF48264">
    <property type="entry name" value="Cytochrome P450"/>
    <property type="match status" value="1"/>
</dbReference>
<dbReference type="InterPro" id="IPR036396">
    <property type="entry name" value="Cyt_P450_sf"/>
</dbReference>
<proteinExistence type="inferred from homology"/>
<evidence type="ECO:0000256" key="1">
    <source>
        <dbReference type="ARBA" id="ARBA00010617"/>
    </source>
</evidence>
<organism evidence="2 3">
    <name type="scientific">Streptomyces silvisoli</name>
    <dbReference type="NCBI Taxonomy" id="3034235"/>
    <lineage>
        <taxon>Bacteria</taxon>
        <taxon>Bacillati</taxon>
        <taxon>Actinomycetota</taxon>
        <taxon>Actinomycetes</taxon>
        <taxon>Kitasatosporales</taxon>
        <taxon>Streptomycetaceae</taxon>
        <taxon>Streptomyces</taxon>
    </lineage>
</organism>
<sequence length="449" mass="48220">MSPTHFLETPPPGVSALPGGLGWTVTDRSVAVRLLSDDRLGVVESAPVMAVLTARLPAEVRPLAAELAEFAERIMLQAAPQRHAALRKAFGRFFTADAVAALVPAMRQIAERIVTGLAGDGGCEFMTQVAFRYAIDVGAHLLGLRPAEFSRLHKLSQRLALVAYASRVADPAQAVRDGHAALVAIREAIATARVGAPDGTVLGAWNSGEIGDLSDVDFEANTVMLIQASLETVAGMLGNAAARLLTTPGALANVEVRDALIDEALRAEPPLKTLERMVREPIDLDGFRFEAGQVISVRIADANRLDTQPEGAESTVAGRAVLSFGWGAYRCLGARLARHQAQELFGALHRIVPGCALTEAEVERVRHIRFDMPRRLLVGWTAPAAPPTDALTEALTEALAEHDLDRPLSSVERVVAATVLQERGHQRPDLTDPPQTIREWVTWAILDHG</sequence>
<dbReference type="EMBL" id="JARJBC010000016">
    <property type="protein sequence ID" value="MDF3292247.1"/>
    <property type="molecule type" value="Genomic_DNA"/>
</dbReference>
<dbReference type="Gene3D" id="1.10.630.10">
    <property type="entry name" value="Cytochrome P450"/>
    <property type="match status" value="1"/>
</dbReference>
<name>A0ABT5ZR08_9ACTN</name>
<reference evidence="2 3" key="1">
    <citation type="submission" date="2023-03" db="EMBL/GenBank/DDBJ databases">
        <title>Draft genome sequence of Streptomyces sp. RB6PN23 isolated from peat swamp forest in Thailand.</title>
        <authorList>
            <person name="Klaysubun C."/>
            <person name="Duangmal K."/>
        </authorList>
    </citation>
    <scope>NUCLEOTIDE SEQUENCE [LARGE SCALE GENOMIC DNA]</scope>
    <source>
        <strain evidence="2 3">RB6PN23</strain>
    </source>
</reference>
<accession>A0ABT5ZR08</accession>
<gene>
    <name evidence="2" type="ORF">P3G67_24025</name>
</gene>
<dbReference type="PANTHER" id="PTHR46696:SF1">
    <property type="entry name" value="CYTOCHROME P450 YJIB-RELATED"/>
    <property type="match status" value="1"/>
</dbReference>
<dbReference type="Pfam" id="PF00067">
    <property type="entry name" value="p450"/>
    <property type="match status" value="1"/>
</dbReference>
<dbReference type="PANTHER" id="PTHR46696">
    <property type="entry name" value="P450, PUTATIVE (EUROFUNG)-RELATED"/>
    <property type="match status" value="1"/>
</dbReference>
<protein>
    <submittedName>
        <fullName evidence="2">Cytochrome P450</fullName>
    </submittedName>
</protein>
<dbReference type="RefSeq" id="WP_276095325.1">
    <property type="nucleotide sequence ID" value="NZ_JARJBC010000016.1"/>
</dbReference>
<keyword evidence="3" id="KW-1185">Reference proteome</keyword>
<evidence type="ECO:0000313" key="3">
    <source>
        <dbReference type="Proteomes" id="UP001216579"/>
    </source>
</evidence>
<evidence type="ECO:0000313" key="2">
    <source>
        <dbReference type="EMBL" id="MDF3292247.1"/>
    </source>
</evidence>
<comment type="caution">
    <text evidence="2">The sequence shown here is derived from an EMBL/GenBank/DDBJ whole genome shotgun (WGS) entry which is preliminary data.</text>
</comment>
<comment type="similarity">
    <text evidence="1">Belongs to the cytochrome P450 family.</text>
</comment>